<evidence type="ECO:0000313" key="1">
    <source>
        <dbReference type="EMBL" id="KTF07258.1"/>
    </source>
</evidence>
<accession>A0A1B6NV70</accession>
<reference evidence="1" key="1">
    <citation type="submission" date="2013-11" db="EMBL/GenBank/DDBJ databases">
        <title>Microbial diversity, functional groups and degradation webs in Northern and Southern Mediterranean and Red Sea marine crude oil polluted sites.</title>
        <authorList>
            <person name="Daffonchio D."/>
            <person name="Mapelli F."/>
            <person name="Ferrer M."/>
            <person name="Richter M."/>
            <person name="Cherif A."/>
            <person name="Malkawi H.I."/>
            <person name="Yakimov M.M."/>
            <person name="Abdel-Fattah Y.R."/>
            <person name="Blaghen M."/>
            <person name="Golyshin P.N."/>
            <person name="Kalogerakis N."/>
            <person name="Boon N."/>
            <person name="Magagnini M."/>
            <person name="Fava F."/>
        </authorList>
    </citation>
    <scope>NUCLEOTIDE SEQUENCE</scope>
</reference>
<gene>
    <name evidence="1" type="ORF">MGSAQ_001246</name>
</gene>
<dbReference type="EMBL" id="AYSL01000657">
    <property type="protein sequence ID" value="KTF07258.1"/>
    <property type="molecule type" value="Genomic_DNA"/>
</dbReference>
<sequence length="57" mass="6415">MRIAARVMRIICARTTRVRTATGRAMELSFSPSDMLSLIIATDGNQRSLTAIRYIRT</sequence>
<proteinExistence type="predicted"/>
<dbReference type="AlphaFoldDB" id="A0A1B6NV70"/>
<protein>
    <submittedName>
        <fullName evidence="1">Uncharacterized protein</fullName>
    </submittedName>
</protein>
<name>A0A1B6NV70_9ZZZZ</name>
<comment type="caution">
    <text evidence="1">The sequence shown here is derived from an EMBL/GenBank/DDBJ whole genome shotgun (WGS) entry which is preliminary data.</text>
</comment>
<organism evidence="1">
    <name type="scientific">marine sediment metagenome</name>
    <dbReference type="NCBI Taxonomy" id="412755"/>
    <lineage>
        <taxon>unclassified sequences</taxon>
        <taxon>metagenomes</taxon>
        <taxon>ecological metagenomes</taxon>
    </lineage>
</organism>